<evidence type="ECO:0000313" key="2">
    <source>
        <dbReference type="EMBL" id="MBE9068310.1"/>
    </source>
</evidence>
<organism evidence="2 3">
    <name type="scientific">Leptolyngbya cf. ectocarpi LEGE 11479</name>
    <dbReference type="NCBI Taxonomy" id="1828722"/>
    <lineage>
        <taxon>Bacteria</taxon>
        <taxon>Bacillati</taxon>
        <taxon>Cyanobacteriota</taxon>
        <taxon>Cyanophyceae</taxon>
        <taxon>Leptolyngbyales</taxon>
        <taxon>Leptolyngbyaceae</taxon>
        <taxon>Leptolyngbya group</taxon>
        <taxon>Leptolyngbya</taxon>
    </lineage>
</organism>
<dbReference type="InterPro" id="IPR011852">
    <property type="entry name" value="TRAP_TAXI"/>
</dbReference>
<evidence type="ECO:0000313" key="3">
    <source>
        <dbReference type="Proteomes" id="UP000615026"/>
    </source>
</evidence>
<reference evidence="2" key="1">
    <citation type="submission" date="2020-10" db="EMBL/GenBank/DDBJ databases">
        <authorList>
            <person name="Castelo-Branco R."/>
            <person name="Eusebio N."/>
            <person name="Adriana R."/>
            <person name="Vieira A."/>
            <person name="Brugerolle De Fraissinette N."/>
            <person name="Rezende De Castro R."/>
            <person name="Schneider M.P."/>
            <person name="Vasconcelos V."/>
            <person name="Leao P.N."/>
        </authorList>
    </citation>
    <scope>NUCLEOTIDE SEQUENCE</scope>
    <source>
        <strain evidence="2">LEGE 11479</strain>
    </source>
</reference>
<evidence type="ECO:0000256" key="1">
    <source>
        <dbReference type="SAM" id="SignalP"/>
    </source>
</evidence>
<dbReference type="NCBIfam" id="TIGR02122">
    <property type="entry name" value="TRAP_TAXI"/>
    <property type="match status" value="1"/>
</dbReference>
<gene>
    <name evidence="2" type="ORF">IQ260_16785</name>
</gene>
<feature type="signal peptide" evidence="1">
    <location>
        <begin position="1"/>
        <end position="24"/>
    </location>
</feature>
<keyword evidence="1" id="KW-0732">Signal</keyword>
<dbReference type="Pfam" id="PF16868">
    <property type="entry name" value="NMT1_3"/>
    <property type="match status" value="1"/>
</dbReference>
<protein>
    <submittedName>
        <fullName evidence="2">TAXI family TRAP transporter solute-binding subunit</fullName>
    </submittedName>
</protein>
<dbReference type="PROSITE" id="PS51257">
    <property type="entry name" value="PROKAR_LIPOPROTEIN"/>
    <property type="match status" value="1"/>
</dbReference>
<keyword evidence="3" id="KW-1185">Reference proteome</keyword>
<dbReference type="AlphaFoldDB" id="A0A928ZVU5"/>
<comment type="caution">
    <text evidence="2">The sequence shown here is derived from an EMBL/GenBank/DDBJ whole genome shotgun (WGS) entry which is preliminary data.</text>
</comment>
<dbReference type="RefSeq" id="WP_193994258.1">
    <property type="nucleotide sequence ID" value="NZ_JADEXP010000157.1"/>
</dbReference>
<accession>A0A928ZVU5</accession>
<proteinExistence type="predicted"/>
<dbReference type="Gene3D" id="3.40.190.10">
    <property type="entry name" value="Periplasmic binding protein-like II"/>
    <property type="match status" value="2"/>
</dbReference>
<feature type="chain" id="PRO_5037848310" evidence="1">
    <location>
        <begin position="25"/>
        <end position="498"/>
    </location>
</feature>
<dbReference type="Proteomes" id="UP000615026">
    <property type="component" value="Unassembled WGS sequence"/>
</dbReference>
<dbReference type="PANTHER" id="PTHR42941">
    <property type="entry name" value="SLL1037 PROTEIN"/>
    <property type="match status" value="1"/>
</dbReference>
<dbReference type="SUPFAM" id="SSF53850">
    <property type="entry name" value="Periplasmic binding protein-like II"/>
    <property type="match status" value="1"/>
</dbReference>
<dbReference type="PANTHER" id="PTHR42941:SF1">
    <property type="entry name" value="SLL1037 PROTEIN"/>
    <property type="match status" value="1"/>
</dbReference>
<name>A0A928ZVU5_LEPEC</name>
<dbReference type="EMBL" id="JADEXP010000157">
    <property type="protein sequence ID" value="MBE9068310.1"/>
    <property type="molecule type" value="Genomic_DNA"/>
</dbReference>
<sequence length="498" mass="55594">MLNYRHRCRRYQIVMIGLSTMLLAGCFTQPKQHTLSHGTPAGGYEQISQEIIRAGGSDMTVVGQNSDGSSQNLQRLQTGQVDFALTQLDVASEAMKAGRIQAVATLAEEFIYIIVRNDSPVQTLTDLASRRVAIGATGSGIHYTSLQLFSSAQIPIISVPIGPKLAFQQLNKGAIDALIYVGPHRSGFLQAELGQGAVLRIVPIDQKLINYLVLRAPESYQAAQISSGIQRISPPVPAQDIPTLATATALVTRPEMDSGTVALLMWALLSNARQFSLFYPELAAGNAEALLTRGLVYLHPGTVQALTYGDPRAAWSRYIQQNKPLQTAMIMLTITTSVSYFVRRMRQRKSKAVVQGVRRSVVELRSQLHTDPNRVANNLEDIRQQQRLRLIDDEISKDIYDQLEQTLQPLAEQCRTLIHSQRQEAIHTTFAMLDDWQMQLRVNPHQALEEMGDIDNNTREMLLQNRIDLQTYLQIKNVVWQSHRDYQATHSTTNGSQL</sequence>